<dbReference type="WBParaSite" id="HPBE_0002736401-mRNA-1">
    <property type="protein sequence ID" value="HPBE_0002736401-mRNA-1"/>
    <property type="gene ID" value="HPBE_0002736401"/>
</dbReference>
<feature type="domain" description="ZP" evidence="3">
    <location>
        <begin position="1"/>
        <end position="120"/>
    </location>
</feature>
<keyword evidence="4" id="KW-1185">Reference proteome</keyword>
<accession>A0A183GXE4</accession>
<sequence length="120" mass="13328">LKKELRINSEFHGFYSDEKCRSDEGGRSVAGIVTPFDGCGSQRIRSLNPRGIFVLTTVVITFHPHFVTKVDRAYRVSCFYMEASKDVVSQLAVSELTTSSVTAVVLMPTCRYDVSCLGLK</sequence>
<name>A0A183GXE4_HELPZ</name>
<evidence type="ECO:0000259" key="3">
    <source>
        <dbReference type="PROSITE" id="PS51034"/>
    </source>
</evidence>
<dbReference type="InterPro" id="IPR056953">
    <property type="entry name" value="CUT_N"/>
</dbReference>
<organism evidence="4 5">
    <name type="scientific">Heligmosomoides polygyrus</name>
    <name type="common">Parasitic roundworm</name>
    <dbReference type="NCBI Taxonomy" id="6339"/>
    <lineage>
        <taxon>Eukaryota</taxon>
        <taxon>Metazoa</taxon>
        <taxon>Ecdysozoa</taxon>
        <taxon>Nematoda</taxon>
        <taxon>Chromadorea</taxon>
        <taxon>Rhabditida</taxon>
        <taxon>Rhabditina</taxon>
        <taxon>Rhabditomorpha</taxon>
        <taxon>Strongyloidea</taxon>
        <taxon>Heligmosomidae</taxon>
        <taxon>Heligmosomoides</taxon>
    </lineage>
</organism>
<dbReference type="InterPro" id="IPR001507">
    <property type="entry name" value="ZP_dom"/>
</dbReference>
<evidence type="ECO:0000313" key="4">
    <source>
        <dbReference type="Proteomes" id="UP000050761"/>
    </source>
</evidence>
<evidence type="ECO:0000256" key="1">
    <source>
        <dbReference type="ARBA" id="ARBA00022460"/>
    </source>
</evidence>
<protein>
    <submittedName>
        <fullName evidence="5">ZP domain-containing protein</fullName>
    </submittedName>
</protein>
<dbReference type="InterPro" id="IPR051962">
    <property type="entry name" value="Cuticlin"/>
</dbReference>
<keyword evidence="2" id="KW-0732">Signal</keyword>
<reference evidence="5" key="1">
    <citation type="submission" date="2019-09" db="UniProtKB">
        <authorList>
            <consortium name="WormBaseParasite"/>
        </authorList>
    </citation>
    <scope>IDENTIFICATION</scope>
</reference>
<dbReference type="PANTHER" id="PTHR22907:SF51">
    <property type="entry name" value="CUTICLIN-1"/>
    <property type="match status" value="1"/>
</dbReference>
<evidence type="ECO:0000256" key="2">
    <source>
        <dbReference type="ARBA" id="ARBA00022729"/>
    </source>
</evidence>
<proteinExistence type="predicted"/>
<dbReference type="PROSITE" id="PS51034">
    <property type="entry name" value="ZP_2"/>
    <property type="match status" value="1"/>
</dbReference>
<dbReference type="AlphaFoldDB" id="A0A183GXE4"/>
<dbReference type="GO" id="GO:0042302">
    <property type="term" value="F:structural constituent of cuticle"/>
    <property type="evidence" value="ECO:0007669"/>
    <property type="project" value="UniProtKB-KW"/>
</dbReference>
<evidence type="ECO:0000313" key="5">
    <source>
        <dbReference type="WBParaSite" id="HPBE_0002736401-mRNA-1"/>
    </source>
</evidence>
<dbReference type="Pfam" id="PF25057">
    <property type="entry name" value="CUT_N"/>
    <property type="match status" value="1"/>
</dbReference>
<dbReference type="Proteomes" id="UP000050761">
    <property type="component" value="Unassembled WGS sequence"/>
</dbReference>
<keyword evidence="1" id="KW-0193">Cuticle</keyword>
<dbReference type="PANTHER" id="PTHR22907">
    <property type="entry name" value="GH04558P"/>
    <property type="match status" value="1"/>
</dbReference>